<feature type="domain" description="Bacterial toxin 44" evidence="1">
    <location>
        <begin position="188"/>
        <end position="319"/>
    </location>
</feature>
<dbReference type="STRING" id="1285928.SAMN04487894_10957"/>
<dbReference type="NCBIfam" id="TIGR03696">
    <property type="entry name" value="Rhs_assc_core"/>
    <property type="match status" value="1"/>
</dbReference>
<gene>
    <name evidence="2" type="ORF">SAMN04487894_10957</name>
</gene>
<sequence length="329" mass="37186">MVIMVLFNPMTNPYQLGSNKPAKGNAGSTGVASRQTLMMALSMSGISYKNAAAVENKYKYNKGSELQNKEFSDGSGLEMYVTKFRTLDPQLSRWWQVDPKPDYALSVYSSMSNNPIRNNDPLGDTIIVNRRGYIVKQYGIDNLVFLQKGKKLTQIGELGKTINANKIFKNFLNANITFSRKHSDPFAFRNLVRNKGEWDLKNNKGTIYGIANSFDKGKEIKTQFSFQRANYTAADLGNYHYGATGKAWNLFAFGEHTLLESAGNAQIAAGTSKPEWQKYKIEYRNAGHGEQYEKKISQPPYGDDPADQQMIMRGFKYYDANKNNLQEEE</sequence>
<proteinExistence type="predicted"/>
<evidence type="ECO:0000259" key="1">
    <source>
        <dbReference type="Pfam" id="PF15607"/>
    </source>
</evidence>
<dbReference type="InterPro" id="IPR028946">
    <property type="entry name" value="Ntox44"/>
</dbReference>
<dbReference type="Gene3D" id="2.180.10.10">
    <property type="entry name" value="RHS repeat-associated core"/>
    <property type="match status" value="1"/>
</dbReference>
<accession>A0A1G6USK7</accession>
<dbReference type="InterPro" id="IPR022385">
    <property type="entry name" value="Rhs_assc_core"/>
</dbReference>
<dbReference type="EMBL" id="FMZO01000009">
    <property type="protein sequence ID" value="SDD43535.1"/>
    <property type="molecule type" value="Genomic_DNA"/>
</dbReference>
<reference evidence="3" key="1">
    <citation type="submission" date="2016-10" db="EMBL/GenBank/DDBJ databases">
        <authorList>
            <person name="Varghese N."/>
            <person name="Submissions S."/>
        </authorList>
    </citation>
    <scope>NUCLEOTIDE SEQUENCE [LARGE SCALE GENOMIC DNA]</scope>
    <source>
        <strain evidence="3">DSM 25811 / CCM 8410 / LMG 26954 / E90</strain>
    </source>
</reference>
<dbReference type="Pfam" id="PF15607">
    <property type="entry name" value="Ntox44"/>
    <property type="match status" value="1"/>
</dbReference>
<name>A0A1G6USK7_NIADE</name>
<evidence type="ECO:0000313" key="3">
    <source>
        <dbReference type="Proteomes" id="UP000198757"/>
    </source>
</evidence>
<protein>
    <submittedName>
        <fullName evidence="2">RHS repeat-associated core domain-containing protein</fullName>
    </submittedName>
</protein>
<dbReference type="Proteomes" id="UP000198757">
    <property type="component" value="Unassembled WGS sequence"/>
</dbReference>
<organism evidence="2 3">
    <name type="scientific">Niabella drilacis (strain DSM 25811 / CCM 8410 / CCUG 62505 / LMG 26954 / E90)</name>
    <dbReference type="NCBI Taxonomy" id="1285928"/>
    <lineage>
        <taxon>Bacteria</taxon>
        <taxon>Pseudomonadati</taxon>
        <taxon>Bacteroidota</taxon>
        <taxon>Chitinophagia</taxon>
        <taxon>Chitinophagales</taxon>
        <taxon>Chitinophagaceae</taxon>
        <taxon>Niabella</taxon>
    </lineage>
</organism>
<keyword evidence="3" id="KW-1185">Reference proteome</keyword>
<dbReference type="AlphaFoldDB" id="A0A1G6USK7"/>
<evidence type="ECO:0000313" key="2">
    <source>
        <dbReference type="EMBL" id="SDD43535.1"/>
    </source>
</evidence>